<dbReference type="AlphaFoldDB" id="A0A0E9P9B6"/>
<evidence type="ECO:0000313" key="1">
    <source>
        <dbReference type="EMBL" id="JAH00665.1"/>
    </source>
</evidence>
<organism evidence="1">
    <name type="scientific">Anguilla anguilla</name>
    <name type="common">European freshwater eel</name>
    <name type="synonym">Muraena anguilla</name>
    <dbReference type="NCBI Taxonomy" id="7936"/>
    <lineage>
        <taxon>Eukaryota</taxon>
        <taxon>Metazoa</taxon>
        <taxon>Chordata</taxon>
        <taxon>Craniata</taxon>
        <taxon>Vertebrata</taxon>
        <taxon>Euteleostomi</taxon>
        <taxon>Actinopterygii</taxon>
        <taxon>Neopterygii</taxon>
        <taxon>Teleostei</taxon>
        <taxon>Anguilliformes</taxon>
        <taxon>Anguillidae</taxon>
        <taxon>Anguilla</taxon>
    </lineage>
</organism>
<dbReference type="EMBL" id="GBXM01107912">
    <property type="protein sequence ID" value="JAH00665.1"/>
    <property type="molecule type" value="Transcribed_RNA"/>
</dbReference>
<reference evidence="1" key="1">
    <citation type="submission" date="2014-11" db="EMBL/GenBank/DDBJ databases">
        <authorList>
            <person name="Amaro Gonzalez C."/>
        </authorList>
    </citation>
    <scope>NUCLEOTIDE SEQUENCE</scope>
</reference>
<protein>
    <submittedName>
        <fullName evidence="1">Uncharacterized protein</fullName>
    </submittedName>
</protein>
<sequence length="35" mass="3957">MAEAVCWAVTDTQGCPPLNWTRNTRYRARCTGLNT</sequence>
<reference evidence="1" key="2">
    <citation type="journal article" date="2015" name="Fish Shellfish Immunol.">
        <title>Early steps in the European eel (Anguilla anguilla)-Vibrio vulnificus interaction in the gills: Role of the RtxA13 toxin.</title>
        <authorList>
            <person name="Callol A."/>
            <person name="Pajuelo D."/>
            <person name="Ebbesson L."/>
            <person name="Teles M."/>
            <person name="MacKenzie S."/>
            <person name="Amaro C."/>
        </authorList>
    </citation>
    <scope>NUCLEOTIDE SEQUENCE</scope>
</reference>
<accession>A0A0E9P9B6</accession>
<proteinExistence type="predicted"/>
<name>A0A0E9P9B6_ANGAN</name>